<organism evidence="1 2">
    <name type="scientific">Pedobacter westerhofensis</name>
    <dbReference type="NCBI Taxonomy" id="425512"/>
    <lineage>
        <taxon>Bacteria</taxon>
        <taxon>Pseudomonadati</taxon>
        <taxon>Bacteroidota</taxon>
        <taxon>Sphingobacteriia</taxon>
        <taxon>Sphingobacteriales</taxon>
        <taxon>Sphingobacteriaceae</taxon>
        <taxon>Pedobacter</taxon>
    </lineage>
</organism>
<dbReference type="RefSeq" id="WP_246101252.1">
    <property type="nucleotide sequence ID" value="NZ_CBCSJO010000002.1"/>
</dbReference>
<keyword evidence="2" id="KW-1185">Reference proteome</keyword>
<evidence type="ECO:0000313" key="2">
    <source>
        <dbReference type="Proteomes" id="UP000320300"/>
    </source>
</evidence>
<evidence type="ECO:0000313" key="1">
    <source>
        <dbReference type="EMBL" id="SMO33481.1"/>
    </source>
</evidence>
<gene>
    <name evidence="1" type="ORF">SAMN06265348_101124</name>
</gene>
<accession>A0A521AFA8</accession>
<protein>
    <submittedName>
        <fullName evidence="1">Uncharacterized protein</fullName>
    </submittedName>
</protein>
<sequence>MTMEKYYVNKKPQANRDYEVHHKDCVHLPNAENRTYLGEFYSCVGAVFAAKQTYDTANGCNTCSYLCHVSL</sequence>
<dbReference type="EMBL" id="FXTN01000001">
    <property type="protein sequence ID" value="SMO33481.1"/>
    <property type="molecule type" value="Genomic_DNA"/>
</dbReference>
<name>A0A521AFA8_9SPHI</name>
<dbReference type="Proteomes" id="UP000320300">
    <property type="component" value="Unassembled WGS sequence"/>
</dbReference>
<proteinExistence type="predicted"/>
<reference evidence="1 2" key="1">
    <citation type="submission" date="2017-05" db="EMBL/GenBank/DDBJ databases">
        <authorList>
            <person name="Varghese N."/>
            <person name="Submissions S."/>
        </authorList>
    </citation>
    <scope>NUCLEOTIDE SEQUENCE [LARGE SCALE GENOMIC DNA]</scope>
    <source>
        <strain evidence="1 2">DSM 19036</strain>
    </source>
</reference>
<dbReference type="AlphaFoldDB" id="A0A521AFA8"/>